<feature type="region of interest" description="Disordered" evidence="1">
    <location>
        <begin position="336"/>
        <end position="369"/>
    </location>
</feature>
<proteinExistence type="predicted"/>
<dbReference type="InParanoid" id="A0A409VGG7"/>
<comment type="caution">
    <text evidence="3">The sequence shown here is derived from an EMBL/GenBank/DDBJ whole genome shotgun (WGS) entry which is preliminary data.</text>
</comment>
<dbReference type="Proteomes" id="UP000284842">
    <property type="component" value="Unassembled WGS sequence"/>
</dbReference>
<dbReference type="InterPro" id="IPR045865">
    <property type="entry name" value="ACT-like_dom_sf"/>
</dbReference>
<dbReference type="InterPro" id="IPR051719">
    <property type="entry name" value="CASTOR_mTORC1"/>
</dbReference>
<feature type="region of interest" description="Disordered" evidence="1">
    <location>
        <begin position="70"/>
        <end position="96"/>
    </location>
</feature>
<evidence type="ECO:0000313" key="4">
    <source>
        <dbReference type="Proteomes" id="UP000284842"/>
    </source>
</evidence>
<feature type="compositionally biased region" description="Low complexity" evidence="1">
    <location>
        <begin position="336"/>
        <end position="348"/>
    </location>
</feature>
<gene>
    <name evidence="3" type="ORF">CVT24_011472</name>
</gene>
<evidence type="ECO:0000256" key="1">
    <source>
        <dbReference type="SAM" id="MobiDB-lite"/>
    </source>
</evidence>
<dbReference type="GO" id="GO:0006520">
    <property type="term" value="P:amino acid metabolic process"/>
    <property type="evidence" value="ECO:0007669"/>
    <property type="project" value="UniProtKB-ARBA"/>
</dbReference>
<dbReference type="PANTHER" id="PTHR31131:SF6">
    <property type="entry name" value="CASTOR ACT DOMAIN-CONTAINING PROTEIN"/>
    <property type="match status" value="1"/>
</dbReference>
<organism evidence="3 4">
    <name type="scientific">Panaeolus cyanescens</name>
    <dbReference type="NCBI Taxonomy" id="181874"/>
    <lineage>
        <taxon>Eukaryota</taxon>
        <taxon>Fungi</taxon>
        <taxon>Dikarya</taxon>
        <taxon>Basidiomycota</taxon>
        <taxon>Agaricomycotina</taxon>
        <taxon>Agaricomycetes</taxon>
        <taxon>Agaricomycetidae</taxon>
        <taxon>Agaricales</taxon>
        <taxon>Agaricineae</taxon>
        <taxon>Galeropsidaceae</taxon>
        <taxon>Panaeolus</taxon>
    </lineage>
</organism>
<protein>
    <recommendedName>
        <fullName evidence="2">CASTOR ACT domain-containing protein</fullName>
    </recommendedName>
</protein>
<dbReference type="Pfam" id="PF13840">
    <property type="entry name" value="ACT_7"/>
    <property type="match status" value="1"/>
</dbReference>
<keyword evidence="4" id="KW-1185">Reference proteome</keyword>
<dbReference type="InterPro" id="IPR027795">
    <property type="entry name" value="CASTOR_ACT_dom"/>
</dbReference>
<dbReference type="SUPFAM" id="SSF55021">
    <property type="entry name" value="ACT-like"/>
    <property type="match status" value="1"/>
</dbReference>
<feature type="domain" description="CASTOR ACT" evidence="2">
    <location>
        <begin position="144"/>
        <end position="183"/>
    </location>
</feature>
<dbReference type="Gene3D" id="3.30.2130.10">
    <property type="entry name" value="VC0802-like"/>
    <property type="match status" value="1"/>
</dbReference>
<sequence>MQVTISLLPVSLSLVHIPRSRLNHLSHPILKQILHPNPGFLNITCNQIELSIFAEHHMLQDFEPIARKDSLKRRSRSGSGSSRKSARRASSHSPHEPVEISYDTWSVLQIDSHSDRIGTNPIFIIFCAFSPNFILFFQKDNCGSRVYDLSAPLAAAGISILYQSSYTSDFIFVKESRLQEAMSLFAAAGFHLYSEEANSPSIPSSPILCERSLADFSAYNNGAILTRDISDLRSSNNQLHSFSAAQQSPRSKSHSPTAGEVRMLNPDLACVGLSDEFGVDHWGLKIVKLVAFPELIPSTPCSSNFTSRKNSTQTDVSSPLTPAVVDLSVSELFSSHSAESSDTASSSSSDDDGYFSHSPQNVSTTSLNTNMSRSYSDLHSLKYPPSLCMSPSKHYAKLAPLSPIASKSQPHLSLQVDSSHSMHSNTSKNESHVPFFSFTRTPEGSSLTADVHMLATLFPPHERHMVICSGELDAADLRLAGMDSSDDEDEIYDASERSSSLKCLQIDLRRFGLGMYPLHENFSV</sequence>
<dbReference type="GO" id="GO:0046394">
    <property type="term" value="P:carboxylic acid biosynthetic process"/>
    <property type="evidence" value="ECO:0007669"/>
    <property type="project" value="UniProtKB-ARBA"/>
</dbReference>
<dbReference type="AlphaFoldDB" id="A0A409VGG7"/>
<feature type="compositionally biased region" description="Polar residues" evidence="1">
    <location>
        <begin position="359"/>
        <end position="369"/>
    </location>
</feature>
<evidence type="ECO:0000313" key="3">
    <source>
        <dbReference type="EMBL" id="PPQ65362.1"/>
    </source>
</evidence>
<dbReference type="PANTHER" id="PTHR31131">
    <property type="entry name" value="CHROMOSOME 1, WHOLE GENOME SHOTGUN SEQUENCE"/>
    <property type="match status" value="1"/>
</dbReference>
<evidence type="ECO:0000259" key="2">
    <source>
        <dbReference type="Pfam" id="PF13840"/>
    </source>
</evidence>
<accession>A0A409VGG7</accession>
<dbReference type="EMBL" id="NHTK01006067">
    <property type="protein sequence ID" value="PPQ65362.1"/>
    <property type="molecule type" value="Genomic_DNA"/>
</dbReference>
<reference evidence="3 4" key="1">
    <citation type="journal article" date="2018" name="Evol. Lett.">
        <title>Horizontal gene cluster transfer increased hallucinogenic mushroom diversity.</title>
        <authorList>
            <person name="Reynolds H.T."/>
            <person name="Vijayakumar V."/>
            <person name="Gluck-Thaler E."/>
            <person name="Korotkin H.B."/>
            <person name="Matheny P.B."/>
            <person name="Slot J.C."/>
        </authorList>
    </citation>
    <scope>NUCLEOTIDE SEQUENCE [LARGE SCALE GENOMIC DNA]</scope>
    <source>
        <strain evidence="3 4">2629</strain>
    </source>
</reference>
<dbReference type="OrthoDB" id="58529at2759"/>
<name>A0A409VGG7_9AGAR</name>